<dbReference type="Gene3D" id="1.20.1050.10">
    <property type="match status" value="1"/>
</dbReference>
<dbReference type="PANTHER" id="PTHR43968:SF6">
    <property type="entry name" value="GLUTATHIONE S-TRANSFERASE OMEGA"/>
    <property type="match status" value="1"/>
</dbReference>
<dbReference type="RefSeq" id="WP_048706860.1">
    <property type="nucleotide sequence ID" value="NZ_CP014646.1"/>
</dbReference>
<dbReference type="STRING" id="1134435.AC731_013545"/>
<name>A0A127K7F8_9RHOO</name>
<keyword evidence="3" id="KW-0808">Transferase</keyword>
<reference evidence="4" key="1">
    <citation type="submission" date="2016-03" db="EMBL/GenBank/DDBJ databases">
        <authorList>
            <person name="Ma C."/>
            <person name="Zhou S."/>
            <person name="Yang G."/>
        </authorList>
    </citation>
    <scope>NUCLEOTIDE SEQUENCE [LARGE SCALE GENOMIC DNA]</scope>
    <source>
        <strain evidence="4">SgZ-1</strain>
    </source>
</reference>
<dbReference type="Pfam" id="PF13409">
    <property type="entry name" value="GST_N_2"/>
    <property type="match status" value="1"/>
</dbReference>
<dbReference type="InterPro" id="IPR010987">
    <property type="entry name" value="Glutathione-S-Trfase_C-like"/>
</dbReference>
<feature type="domain" description="GST N-terminal" evidence="1">
    <location>
        <begin position="1"/>
        <end position="78"/>
    </location>
</feature>
<dbReference type="PROSITE" id="PS50405">
    <property type="entry name" value="GST_CTER"/>
    <property type="match status" value="1"/>
</dbReference>
<dbReference type="AlphaFoldDB" id="A0A127K7F8"/>
<dbReference type="InterPro" id="IPR036282">
    <property type="entry name" value="Glutathione-S-Trfase_C_sf"/>
</dbReference>
<dbReference type="InterPro" id="IPR040079">
    <property type="entry name" value="Glutathione_S-Trfase"/>
</dbReference>
<dbReference type="SUPFAM" id="SSF47616">
    <property type="entry name" value="GST C-terminal domain-like"/>
    <property type="match status" value="1"/>
</dbReference>
<dbReference type="Pfam" id="PF13410">
    <property type="entry name" value="GST_C_2"/>
    <property type="match status" value="1"/>
</dbReference>
<dbReference type="GO" id="GO:0005737">
    <property type="term" value="C:cytoplasm"/>
    <property type="evidence" value="ECO:0007669"/>
    <property type="project" value="TreeGrafter"/>
</dbReference>
<dbReference type="SUPFAM" id="SSF52833">
    <property type="entry name" value="Thioredoxin-like"/>
    <property type="match status" value="1"/>
</dbReference>
<dbReference type="Gene3D" id="3.40.30.10">
    <property type="entry name" value="Glutaredoxin"/>
    <property type="match status" value="1"/>
</dbReference>
<sequence>MKLLASLTSPYARKIRVVLAEKNLPFELVVDSPWEANTRVPTLNPLGKVPVLVADDGETFFDSPVIVGYLETLGVAPALLPADPLARVRARQAEALADGITDAAVAALLESRRPDGERSAREIERQHHKIERGLVELGARVSSQRGFDGAALQIGDVAAGCALGYLDLRFPTLDWRASHPVLAAYAARLLARPSFVDTTPPAG</sequence>
<organism evidence="3 4">
    <name type="scientific">Thauera humireducens</name>
    <dbReference type="NCBI Taxonomy" id="1134435"/>
    <lineage>
        <taxon>Bacteria</taxon>
        <taxon>Pseudomonadati</taxon>
        <taxon>Pseudomonadota</taxon>
        <taxon>Betaproteobacteria</taxon>
        <taxon>Rhodocyclales</taxon>
        <taxon>Zoogloeaceae</taxon>
        <taxon>Thauera</taxon>
    </lineage>
</organism>
<dbReference type="PROSITE" id="PS50404">
    <property type="entry name" value="GST_NTER"/>
    <property type="match status" value="1"/>
</dbReference>
<evidence type="ECO:0000313" key="3">
    <source>
        <dbReference type="EMBL" id="AMO37869.1"/>
    </source>
</evidence>
<evidence type="ECO:0000259" key="1">
    <source>
        <dbReference type="PROSITE" id="PS50404"/>
    </source>
</evidence>
<dbReference type="KEGG" id="thu:AC731_013545"/>
<dbReference type="InterPro" id="IPR036249">
    <property type="entry name" value="Thioredoxin-like_sf"/>
</dbReference>
<dbReference type="EMBL" id="CP014646">
    <property type="protein sequence ID" value="AMO37869.1"/>
    <property type="molecule type" value="Genomic_DNA"/>
</dbReference>
<dbReference type="InterPro" id="IPR004045">
    <property type="entry name" value="Glutathione_S-Trfase_N"/>
</dbReference>
<gene>
    <name evidence="3" type="ORF">AC731_013545</name>
</gene>
<evidence type="ECO:0000259" key="2">
    <source>
        <dbReference type="PROSITE" id="PS50405"/>
    </source>
</evidence>
<dbReference type="InterPro" id="IPR050983">
    <property type="entry name" value="GST_Omega/HSP26"/>
</dbReference>
<protein>
    <submittedName>
        <fullName evidence="3">Glutathione S-transferase</fullName>
    </submittedName>
</protein>
<dbReference type="PANTHER" id="PTHR43968">
    <property type="match status" value="1"/>
</dbReference>
<dbReference type="CDD" id="cd03049">
    <property type="entry name" value="GST_N_3"/>
    <property type="match status" value="1"/>
</dbReference>
<dbReference type="Proteomes" id="UP000036902">
    <property type="component" value="Chromosome"/>
</dbReference>
<proteinExistence type="predicted"/>
<dbReference type="NCBIfam" id="NF007682">
    <property type="entry name" value="PRK10357.1"/>
    <property type="match status" value="1"/>
</dbReference>
<dbReference type="GO" id="GO:0016740">
    <property type="term" value="F:transferase activity"/>
    <property type="evidence" value="ECO:0007669"/>
    <property type="project" value="UniProtKB-KW"/>
</dbReference>
<keyword evidence="4" id="KW-1185">Reference proteome</keyword>
<accession>A0A127K7F8</accession>
<feature type="domain" description="GST C-terminal" evidence="2">
    <location>
        <begin position="83"/>
        <end position="203"/>
    </location>
</feature>
<evidence type="ECO:0000313" key="4">
    <source>
        <dbReference type="Proteomes" id="UP000036902"/>
    </source>
</evidence>
<dbReference type="CDD" id="cd03205">
    <property type="entry name" value="GST_C_6"/>
    <property type="match status" value="1"/>
</dbReference>
<dbReference type="SFLD" id="SFLDS00019">
    <property type="entry name" value="Glutathione_Transferase_(cytos"/>
    <property type="match status" value="1"/>
</dbReference>